<sequence length="459" mass="47611">MSFFCGIGVCHGCVQPPLTVRACQHIPDATPAAIPHATDIVVVGAGPAGVAAAKAAAAHGASVTLIDSAPLLGGQYGRQAVDSPYVGIPGVQHLPNTVVWAVEPGNRLHLLSGPLDAPNRVASVINAENLILATGAYDRAIPFPGWDLPGVHTAGAAQALAKGKRLAVGKRVLIAGTGPFLLPVAESLVNVGSRVLGVLEANSPTRWARGARTGLHKIPELAKYAAVLAKNRIPYRTKRTVIAAHGAERVTSVTTAKLDGDWRVIPGSERRVEVDAVCVGFGFVPQLDLAVASGCVVANGFVRVDSGQRTSVAGVFAAGEITGIGGADLAAAEGEVAGTVAAGGTVSREALRRVHKGRMFAEALAKAHPVRPGWRTWLTPDTIICRCERVDHEALREAVDLRGATDSRTLKLTSRVGLGRCQGRMCGRAVAELTGIPESVRRPIVAPVRLGELCEGNPA</sequence>
<keyword evidence="1" id="KW-0560">Oxidoreductase</keyword>
<dbReference type="InterPro" id="IPR041854">
    <property type="entry name" value="BFD-like_2Fe2S-bd_dom_sf"/>
</dbReference>
<protein>
    <submittedName>
        <fullName evidence="4">FAD/NAD(P)-binding oxidoreductase</fullName>
    </submittedName>
</protein>
<comment type="caution">
    <text evidence="4">The sequence shown here is derived from an EMBL/GenBank/DDBJ whole genome shotgun (WGS) entry which is preliminary data.</text>
</comment>
<reference evidence="5" key="1">
    <citation type="journal article" date="2019" name="Int. J. Syst. Evol. Microbiol.">
        <title>The Global Catalogue of Microorganisms (GCM) 10K type strain sequencing project: providing services to taxonomists for standard genome sequencing and annotation.</title>
        <authorList>
            <consortium name="The Broad Institute Genomics Platform"/>
            <consortium name="The Broad Institute Genome Sequencing Center for Infectious Disease"/>
            <person name="Wu L."/>
            <person name="Ma J."/>
        </authorList>
    </citation>
    <scope>NUCLEOTIDE SEQUENCE [LARGE SCALE GENOMIC DNA]</scope>
    <source>
        <strain evidence="5">JCM 17342</strain>
    </source>
</reference>
<dbReference type="CDD" id="cd19946">
    <property type="entry name" value="GlpA-like_Fer2_BFD-like"/>
    <property type="match status" value="1"/>
</dbReference>
<dbReference type="SUPFAM" id="SSF51905">
    <property type="entry name" value="FAD/NAD(P)-binding domain"/>
    <property type="match status" value="1"/>
</dbReference>
<dbReference type="Pfam" id="PF07992">
    <property type="entry name" value="Pyr_redox_2"/>
    <property type="match status" value="1"/>
</dbReference>
<dbReference type="PANTHER" id="PTHR42949:SF3">
    <property type="entry name" value="ANAEROBIC GLYCEROL-3-PHOSPHATE DEHYDROGENASE SUBUNIT B"/>
    <property type="match status" value="1"/>
</dbReference>
<dbReference type="Proteomes" id="UP001501747">
    <property type="component" value="Unassembled WGS sequence"/>
</dbReference>
<dbReference type="InterPro" id="IPR017224">
    <property type="entry name" value="Opine_Oxase_asu/HCN_bsu"/>
</dbReference>
<evidence type="ECO:0000256" key="1">
    <source>
        <dbReference type="ARBA" id="ARBA00023002"/>
    </source>
</evidence>
<keyword evidence="5" id="KW-1185">Reference proteome</keyword>
<dbReference type="InterPro" id="IPR007419">
    <property type="entry name" value="BFD-like_2Fe2S-bd_dom"/>
</dbReference>
<dbReference type="InterPro" id="IPR036188">
    <property type="entry name" value="FAD/NAD-bd_sf"/>
</dbReference>
<evidence type="ECO:0000259" key="2">
    <source>
        <dbReference type="Pfam" id="PF04324"/>
    </source>
</evidence>
<dbReference type="PIRSF" id="PIRSF037495">
    <property type="entry name" value="Opine_OX_OoxA/HcnB"/>
    <property type="match status" value="1"/>
</dbReference>
<dbReference type="InterPro" id="IPR023753">
    <property type="entry name" value="FAD/NAD-binding_dom"/>
</dbReference>
<dbReference type="PRINTS" id="PR00469">
    <property type="entry name" value="PNDRDTASEII"/>
</dbReference>
<dbReference type="EMBL" id="BAABAL010000019">
    <property type="protein sequence ID" value="GAA4029015.1"/>
    <property type="molecule type" value="Genomic_DNA"/>
</dbReference>
<feature type="domain" description="BFD-like [2Fe-2S]-binding" evidence="2">
    <location>
        <begin position="383"/>
        <end position="433"/>
    </location>
</feature>
<dbReference type="Gene3D" id="1.10.10.1100">
    <property type="entry name" value="BFD-like [2Fe-2S]-binding domain"/>
    <property type="match status" value="1"/>
</dbReference>
<accession>A0ABP7TNP5</accession>
<dbReference type="PRINTS" id="PR00368">
    <property type="entry name" value="FADPNR"/>
</dbReference>
<name>A0ABP7TNP5_9PSEU</name>
<dbReference type="InterPro" id="IPR051691">
    <property type="entry name" value="Metab_Enz_Cyan_OpOx_G3PDH"/>
</dbReference>
<dbReference type="RefSeq" id="WP_344882765.1">
    <property type="nucleotide sequence ID" value="NZ_BAABAL010000019.1"/>
</dbReference>
<evidence type="ECO:0000313" key="4">
    <source>
        <dbReference type="EMBL" id="GAA4029015.1"/>
    </source>
</evidence>
<proteinExistence type="predicted"/>
<evidence type="ECO:0000259" key="3">
    <source>
        <dbReference type="Pfam" id="PF07992"/>
    </source>
</evidence>
<evidence type="ECO:0000313" key="5">
    <source>
        <dbReference type="Proteomes" id="UP001501747"/>
    </source>
</evidence>
<gene>
    <name evidence="4" type="ORF">GCM10022247_62590</name>
</gene>
<dbReference type="Gene3D" id="3.50.50.60">
    <property type="entry name" value="FAD/NAD(P)-binding domain"/>
    <property type="match status" value="3"/>
</dbReference>
<feature type="domain" description="FAD/NAD(P)-binding" evidence="3">
    <location>
        <begin position="39"/>
        <end position="334"/>
    </location>
</feature>
<dbReference type="Pfam" id="PF04324">
    <property type="entry name" value="Fer2_BFD"/>
    <property type="match status" value="1"/>
</dbReference>
<organism evidence="4 5">
    <name type="scientific">Allokutzneria multivorans</name>
    <dbReference type="NCBI Taxonomy" id="1142134"/>
    <lineage>
        <taxon>Bacteria</taxon>
        <taxon>Bacillati</taxon>
        <taxon>Actinomycetota</taxon>
        <taxon>Actinomycetes</taxon>
        <taxon>Pseudonocardiales</taxon>
        <taxon>Pseudonocardiaceae</taxon>
        <taxon>Allokutzneria</taxon>
    </lineage>
</organism>
<dbReference type="PANTHER" id="PTHR42949">
    <property type="entry name" value="ANAEROBIC GLYCEROL-3-PHOSPHATE DEHYDROGENASE SUBUNIT B"/>
    <property type="match status" value="1"/>
</dbReference>